<dbReference type="PRINTS" id="PR00081">
    <property type="entry name" value="GDHRDH"/>
</dbReference>
<dbReference type="Pfam" id="PF00106">
    <property type="entry name" value="adh_short"/>
    <property type="match status" value="1"/>
</dbReference>
<keyword evidence="7" id="KW-0443">Lipid metabolism</keyword>
<comment type="pathway">
    <text evidence="1">Lipid metabolism; fatty acid biosynthesis.</text>
</comment>
<protein>
    <submittedName>
        <fullName evidence="10">Uncharacterized protein</fullName>
    </submittedName>
</protein>
<evidence type="ECO:0000256" key="3">
    <source>
        <dbReference type="ARBA" id="ARBA00022832"/>
    </source>
</evidence>
<keyword evidence="2" id="KW-0444">Lipid biosynthesis</keyword>
<keyword evidence="8" id="KW-0275">Fatty acid biosynthesis</keyword>
<keyword evidence="5" id="KW-0752">Steroid biosynthesis</keyword>
<evidence type="ECO:0000256" key="8">
    <source>
        <dbReference type="ARBA" id="ARBA00023160"/>
    </source>
</evidence>
<dbReference type="FunFam" id="3.40.50.720:FF:000467">
    <property type="entry name" value="Steroid dehydrogenase 4"/>
    <property type="match status" value="1"/>
</dbReference>
<dbReference type="InterPro" id="IPR020904">
    <property type="entry name" value="Sc_DH/Rdtase_CS"/>
</dbReference>
<dbReference type="CDD" id="cd05356">
    <property type="entry name" value="17beta-HSD1_like_SDR_c"/>
    <property type="match status" value="1"/>
</dbReference>
<reference evidence="10 11" key="1">
    <citation type="submission" date="2022-05" db="EMBL/GenBank/DDBJ databases">
        <title>Chromosome-level reference genomes for two strains of Caenorhabditis briggsae: an improved platform for comparative genomics.</title>
        <authorList>
            <person name="Stevens L."/>
            <person name="Andersen E.C."/>
        </authorList>
    </citation>
    <scope>NUCLEOTIDE SEQUENCE [LARGE SCALE GENOMIC DNA]</scope>
    <source>
        <strain evidence="10">QX1410_ONT</strain>
        <tissue evidence="10">Whole-organism</tissue>
    </source>
</reference>
<dbReference type="EMBL" id="CP090893">
    <property type="protein sequence ID" value="ULT99346.1"/>
    <property type="molecule type" value="Genomic_DNA"/>
</dbReference>
<dbReference type="GO" id="GO:0006694">
    <property type="term" value="P:steroid biosynthetic process"/>
    <property type="evidence" value="ECO:0007669"/>
    <property type="project" value="UniProtKB-KW"/>
</dbReference>
<keyword evidence="4" id="KW-0521">NADP</keyword>
<evidence type="ECO:0000313" key="10">
    <source>
        <dbReference type="EMBL" id="ULT99346.1"/>
    </source>
</evidence>
<sequence>MNQTENTHSSFDSGNMACQCFLVGAGYVALAAVAYRILTIFSNILGPYVLLSPIDLKKRAGASWAVITGATDGIGKAYAFELARRGFNVFIVSRTQSKLDETKKEILEKYPNIEVRTAAYDFTNAAPSGYKNLLETLNKVEIGVLVNNVGLSYEYPDVLHKVDGGIERLANITTINTLPPTLLFTQLSAGILPQMVARKAGVIVNVGSSASANQMALWAVYSATKKYVSWLTAILRKEYEHQGITIQTIAPMMVATKMSKVKRTSFFTPDGATFAKSALNTVGNSSDTTGYITHQLQLEVMDLIPTFIRDKILTNMSVGTRAAALRKKEREAKAQ</sequence>
<dbReference type="PROSITE" id="PS00061">
    <property type="entry name" value="ADH_SHORT"/>
    <property type="match status" value="1"/>
</dbReference>
<dbReference type="PANTHER" id="PTHR43086:SF2">
    <property type="entry name" value="HYDROXYSTEROID DEHYDROGENASE-LIKE PROTEIN 1"/>
    <property type="match status" value="1"/>
</dbReference>
<comment type="similarity">
    <text evidence="9">Belongs to the short-chain dehydrogenases/reductases (SDR) family. 17-beta-HSD 3 subfamily.</text>
</comment>
<evidence type="ECO:0000256" key="9">
    <source>
        <dbReference type="ARBA" id="ARBA00038261"/>
    </source>
</evidence>
<gene>
    <name evidence="10" type="ORF">L3Y34_000592</name>
</gene>
<dbReference type="InterPro" id="IPR002347">
    <property type="entry name" value="SDR_fam"/>
</dbReference>
<keyword evidence="3" id="KW-0276">Fatty acid metabolism</keyword>
<accession>A0AAE9D9S2</accession>
<dbReference type="PIRSF" id="PIRSF000126">
    <property type="entry name" value="11-beta-HSD1"/>
    <property type="match status" value="1"/>
</dbReference>
<evidence type="ECO:0000256" key="2">
    <source>
        <dbReference type="ARBA" id="ARBA00022516"/>
    </source>
</evidence>
<dbReference type="AlphaFoldDB" id="A0AAE9D9S2"/>
<proteinExistence type="inferred from homology"/>
<evidence type="ECO:0000256" key="7">
    <source>
        <dbReference type="ARBA" id="ARBA00023098"/>
    </source>
</evidence>
<organism evidence="10 11">
    <name type="scientific">Caenorhabditis briggsae</name>
    <dbReference type="NCBI Taxonomy" id="6238"/>
    <lineage>
        <taxon>Eukaryota</taxon>
        <taxon>Metazoa</taxon>
        <taxon>Ecdysozoa</taxon>
        <taxon>Nematoda</taxon>
        <taxon>Chromadorea</taxon>
        <taxon>Rhabditida</taxon>
        <taxon>Rhabditina</taxon>
        <taxon>Rhabditomorpha</taxon>
        <taxon>Rhabditoidea</taxon>
        <taxon>Rhabditidae</taxon>
        <taxon>Peloderinae</taxon>
        <taxon>Caenorhabditis</taxon>
    </lineage>
</organism>
<dbReference type="GO" id="GO:0006633">
    <property type="term" value="P:fatty acid biosynthetic process"/>
    <property type="evidence" value="ECO:0007669"/>
    <property type="project" value="UniProtKB-KW"/>
</dbReference>
<evidence type="ECO:0000256" key="1">
    <source>
        <dbReference type="ARBA" id="ARBA00005194"/>
    </source>
</evidence>
<name>A0AAE9D9S2_CAEBR</name>
<evidence type="ECO:0000256" key="5">
    <source>
        <dbReference type="ARBA" id="ARBA00022955"/>
    </source>
</evidence>
<keyword evidence="6" id="KW-0560">Oxidoreductase</keyword>
<evidence type="ECO:0000256" key="6">
    <source>
        <dbReference type="ARBA" id="ARBA00023002"/>
    </source>
</evidence>
<dbReference type="Gene3D" id="3.40.50.720">
    <property type="entry name" value="NAD(P)-binding Rossmann-like Domain"/>
    <property type="match status" value="1"/>
</dbReference>
<dbReference type="InterPro" id="IPR036291">
    <property type="entry name" value="NAD(P)-bd_dom_sf"/>
</dbReference>
<dbReference type="Proteomes" id="UP000827892">
    <property type="component" value="Chromosome III"/>
</dbReference>
<evidence type="ECO:0000256" key="4">
    <source>
        <dbReference type="ARBA" id="ARBA00022857"/>
    </source>
</evidence>
<dbReference type="PRINTS" id="PR00080">
    <property type="entry name" value="SDRFAMILY"/>
</dbReference>
<evidence type="ECO:0000313" key="11">
    <source>
        <dbReference type="Proteomes" id="UP000827892"/>
    </source>
</evidence>
<dbReference type="GO" id="GO:0016491">
    <property type="term" value="F:oxidoreductase activity"/>
    <property type="evidence" value="ECO:0007669"/>
    <property type="project" value="UniProtKB-KW"/>
</dbReference>
<dbReference type="SUPFAM" id="SSF51735">
    <property type="entry name" value="NAD(P)-binding Rossmann-fold domains"/>
    <property type="match status" value="1"/>
</dbReference>
<dbReference type="PANTHER" id="PTHR43086">
    <property type="entry name" value="VERY-LONG-CHAIN 3-OXOOACYL-COA REDUCTASE"/>
    <property type="match status" value="1"/>
</dbReference>